<sequence length="136" mass="14534">MRPVWRPAGEGAAVRHRRLVAGPPRRRGPPRPARPRRTRHPARADPPAGPDGGDTVDFWPELLQGAGATGGLFLDTAAEDERSPDGTTGRLERLCAARRSGWGPRAGLGLALRGISGSVHRDWVGRGAHGVSGHRR</sequence>
<dbReference type="Proteomes" id="UP000252004">
    <property type="component" value="Chromosome"/>
</dbReference>
<reference evidence="2 3" key="1">
    <citation type="submission" date="2018-01" db="EMBL/GenBank/DDBJ databases">
        <title>Draft genome Sequence of streptomyces globosus LZH-48.</title>
        <authorList>
            <person name="Ran K."/>
            <person name="Li Z."/>
            <person name="Wei S."/>
            <person name="Dong R."/>
        </authorList>
    </citation>
    <scope>NUCLEOTIDE SEQUENCE [LARGE SCALE GENOMIC DNA]</scope>
    <source>
        <strain evidence="2 3">LZH-48</strain>
    </source>
</reference>
<keyword evidence="3" id="KW-1185">Reference proteome</keyword>
<gene>
    <name evidence="2" type="ORF">C0216_14160</name>
</gene>
<feature type="region of interest" description="Disordered" evidence="1">
    <location>
        <begin position="1"/>
        <end position="59"/>
    </location>
</feature>
<name>A0A344U0M7_9ACTN</name>
<dbReference type="AlphaFoldDB" id="A0A344U0M7"/>
<evidence type="ECO:0000313" key="3">
    <source>
        <dbReference type="Proteomes" id="UP000252004"/>
    </source>
</evidence>
<accession>A0A344U0M7</accession>
<dbReference type="EMBL" id="CP030862">
    <property type="protein sequence ID" value="AXE24448.1"/>
    <property type="molecule type" value="Genomic_DNA"/>
</dbReference>
<dbReference type="KEGG" id="sgz:C0216_14160"/>
<organism evidence="2 3">
    <name type="scientific">Streptomyces globosus</name>
    <dbReference type="NCBI Taxonomy" id="68209"/>
    <lineage>
        <taxon>Bacteria</taxon>
        <taxon>Bacillati</taxon>
        <taxon>Actinomycetota</taxon>
        <taxon>Actinomycetes</taxon>
        <taxon>Kitasatosporales</taxon>
        <taxon>Streptomycetaceae</taxon>
        <taxon>Streptomyces</taxon>
    </lineage>
</organism>
<feature type="compositionally biased region" description="Basic residues" evidence="1">
    <location>
        <begin position="14"/>
        <end position="41"/>
    </location>
</feature>
<evidence type="ECO:0000256" key="1">
    <source>
        <dbReference type="SAM" id="MobiDB-lite"/>
    </source>
</evidence>
<protein>
    <submittedName>
        <fullName evidence="2">Uncharacterized protein</fullName>
    </submittedName>
</protein>
<evidence type="ECO:0000313" key="2">
    <source>
        <dbReference type="EMBL" id="AXE24448.1"/>
    </source>
</evidence>
<proteinExistence type="predicted"/>